<dbReference type="InterPro" id="IPR002523">
    <property type="entry name" value="MgTranspt_CorA/ZnTranspt_ZntB"/>
</dbReference>
<evidence type="ECO:0000256" key="7">
    <source>
        <dbReference type="ARBA" id="ARBA00023136"/>
    </source>
</evidence>
<proteinExistence type="inferred from homology"/>
<comment type="caution">
    <text evidence="9">The sequence shown here is derived from an EMBL/GenBank/DDBJ whole genome shotgun (WGS) entry which is preliminary data.</text>
</comment>
<evidence type="ECO:0000313" key="10">
    <source>
        <dbReference type="Proteomes" id="UP000655410"/>
    </source>
</evidence>
<dbReference type="Gene3D" id="1.20.58.340">
    <property type="entry name" value="Magnesium transport protein CorA, transmembrane region"/>
    <property type="match status" value="2"/>
</dbReference>
<dbReference type="Proteomes" id="UP000655410">
    <property type="component" value="Unassembled WGS sequence"/>
</dbReference>
<keyword evidence="6 8" id="KW-1133">Transmembrane helix</keyword>
<keyword evidence="3" id="KW-0813">Transport</keyword>
<dbReference type="CDD" id="cd12830">
    <property type="entry name" value="MtCorA-like"/>
    <property type="match status" value="1"/>
</dbReference>
<dbReference type="Gene3D" id="3.30.460.20">
    <property type="entry name" value="CorA soluble domain-like"/>
    <property type="match status" value="1"/>
</dbReference>
<accession>A0ABQ2NBP5</accession>
<evidence type="ECO:0000313" key="9">
    <source>
        <dbReference type="EMBL" id="GGO91782.1"/>
    </source>
</evidence>
<keyword evidence="7 8" id="KW-0472">Membrane</keyword>
<keyword evidence="5 8" id="KW-0812">Transmembrane</keyword>
<dbReference type="SUPFAM" id="SSF143865">
    <property type="entry name" value="CorA soluble domain-like"/>
    <property type="match status" value="1"/>
</dbReference>
<feature type="transmembrane region" description="Helical" evidence="8">
    <location>
        <begin position="276"/>
        <end position="295"/>
    </location>
</feature>
<name>A0ABQ2NBP5_9ACTN</name>
<comment type="subcellular location">
    <subcellularLocation>
        <location evidence="1">Cell membrane</location>
        <topology evidence="1">Multi-pass membrane protein</topology>
    </subcellularLocation>
</comment>
<evidence type="ECO:0000256" key="8">
    <source>
        <dbReference type="SAM" id="Phobius"/>
    </source>
</evidence>
<dbReference type="RefSeq" id="WP_188784511.1">
    <property type="nucleotide sequence ID" value="NZ_BMNI01000007.1"/>
</dbReference>
<dbReference type="InterPro" id="IPR045861">
    <property type="entry name" value="CorA_cytoplasmic_dom"/>
</dbReference>
<dbReference type="InterPro" id="IPR045863">
    <property type="entry name" value="CorA_TM1_TM2"/>
</dbReference>
<dbReference type="PANTHER" id="PTHR46494">
    <property type="entry name" value="CORA FAMILY METAL ION TRANSPORTER (EUROFUNG)"/>
    <property type="match status" value="1"/>
</dbReference>
<evidence type="ECO:0000256" key="4">
    <source>
        <dbReference type="ARBA" id="ARBA00022475"/>
    </source>
</evidence>
<evidence type="ECO:0000256" key="6">
    <source>
        <dbReference type="ARBA" id="ARBA00022989"/>
    </source>
</evidence>
<dbReference type="PANTHER" id="PTHR46494:SF1">
    <property type="entry name" value="CORA FAMILY METAL ION TRANSPORTER (EUROFUNG)"/>
    <property type="match status" value="1"/>
</dbReference>
<comment type="similarity">
    <text evidence="2">Belongs to the CorA metal ion transporter (MIT) (TC 1.A.35) family.</text>
</comment>
<protein>
    <submittedName>
        <fullName evidence="9">Magnesium transport protein CorA</fullName>
    </submittedName>
</protein>
<evidence type="ECO:0000256" key="1">
    <source>
        <dbReference type="ARBA" id="ARBA00004651"/>
    </source>
</evidence>
<dbReference type="EMBL" id="BMNI01000007">
    <property type="protein sequence ID" value="GGO91782.1"/>
    <property type="molecule type" value="Genomic_DNA"/>
</dbReference>
<gene>
    <name evidence="9" type="primary">corA</name>
    <name evidence="9" type="ORF">GCM10011584_26680</name>
</gene>
<evidence type="ECO:0000256" key="5">
    <source>
        <dbReference type="ARBA" id="ARBA00022692"/>
    </source>
</evidence>
<sequence length="333" mass="37001">MIVDSALYRDGVRVPLDRSLDDLTALRDQCDAANEFVWVGLHEPTKDELARVASIFDLHPLAVEDALLAHQRPKLERYPHSLFLVLKTLWYVDENDAVETGEINVFTGPDFVVTVRHGQGAELHSARVMLEHNAAILSHGPSAVAYAVCDRVVDEYLKVAGELEIDVDEVETSVFAEEETDETQRIYILKRELAEVRRAVLPLREPMNRAASGMVPGMTPDAAPYFRDVADHLGRVAESIDALDSLLSGAFEAQTARISLQLATVSAQQNEDMRKISAGAALVLVPTLIAGVYGMNFDHMPELHWLLGYPMAVLLMVGTSAYLYFRFKRSGWL</sequence>
<evidence type="ECO:0000256" key="2">
    <source>
        <dbReference type="ARBA" id="ARBA00009765"/>
    </source>
</evidence>
<reference evidence="10" key="1">
    <citation type="journal article" date="2019" name="Int. J. Syst. Evol. Microbiol.">
        <title>The Global Catalogue of Microorganisms (GCM) 10K type strain sequencing project: providing services to taxonomists for standard genome sequencing and annotation.</title>
        <authorList>
            <consortium name="The Broad Institute Genomics Platform"/>
            <consortium name="The Broad Institute Genome Sequencing Center for Infectious Disease"/>
            <person name="Wu L."/>
            <person name="Ma J."/>
        </authorList>
    </citation>
    <scope>NUCLEOTIDE SEQUENCE [LARGE SCALE GENOMIC DNA]</scope>
    <source>
        <strain evidence="10">CGMCC 4.7371</strain>
    </source>
</reference>
<evidence type="ECO:0000256" key="3">
    <source>
        <dbReference type="ARBA" id="ARBA00022448"/>
    </source>
</evidence>
<organism evidence="9 10">
    <name type="scientific">Nocardioides phosphati</name>
    <dbReference type="NCBI Taxonomy" id="1867775"/>
    <lineage>
        <taxon>Bacteria</taxon>
        <taxon>Bacillati</taxon>
        <taxon>Actinomycetota</taxon>
        <taxon>Actinomycetes</taxon>
        <taxon>Propionibacteriales</taxon>
        <taxon>Nocardioidaceae</taxon>
        <taxon>Nocardioides</taxon>
    </lineage>
</organism>
<feature type="transmembrane region" description="Helical" evidence="8">
    <location>
        <begin position="307"/>
        <end position="325"/>
    </location>
</feature>
<keyword evidence="10" id="KW-1185">Reference proteome</keyword>
<dbReference type="Pfam" id="PF01544">
    <property type="entry name" value="CorA"/>
    <property type="match status" value="1"/>
</dbReference>
<keyword evidence="4" id="KW-1003">Cell membrane</keyword>
<dbReference type="SUPFAM" id="SSF144083">
    <property type="entry name" value="Magnesium transport protein CorA, transmembrane region"/>
    <property type="match status" value="1"/>
</dbReference>